<accession>A0A284QMZ9</accession>
<keyword evidence="2" id="KW-1185">Reference proteome</keyword>
<evidence type="ECO:0000313" key="1">
    <source>
        <dbReference type="EMBL" id="SJK97818.1"/>
    </source>
</evidence>
<dbReference type="AlphaFoldDB" id="A0A284QMZ9"/>
<dbReference type="EMBL" id="FUEG01000001">
    <property type="protein sequence ID" value="SJK97818.1"/>
    <property type="molecule type" value="Genomic_DNA"/>
</dbReference>
<protein>
    <submittedName>
        <fullName evidence="1">Uncharacterized protein</fullName>
    </submittedName>
</protein>
<gene>
    <name evidence="1" type="ORF">ARMOST_01073</name>
</gene>
<reference evidence="2" key="1">
    <citation type="journal article" date="2017" name="Nat. Ecol. Evol.">
        <title>Genome expansion and lineage-specific genetic innovations in the forest pathogenic fungi Armillaria.</title>
        <authorList>
            <person name="Sipos G."/>
            <person name="Prasanna A.N."/>
            <person name="Walter M.C."/>
            <person name="O'Connor E."/>
            <person name="Balint B."/>
            <person name="Krizsan K."/>
            <person name="Kiss B."/>
            <person name="Hess J."/>
            <person name="Varga T."/>
            <person name="Slot J."/>
            <person name="Riley R."/>
            <person name="Boka B."/>
            <person name="Rigling D."/>
            <person name="Barry K."/>
            <person name="Lee J."/>
            <person name="Mihaltcheva S."/>
            <person name="LaButti K."/>
            <person name="Lipzen A."/>
            <person name="Waldron R."/>
            <person name="Moloney N.M."/>
            <person name="Sperisen C."/>
            <person name="Kredics L."/>
            <person name="Vagvoelgyi C."/>
            <person name="Patrignani A."/>
            <person name="Fitzpatrick D."/>
            <person name="Nagy I."/>
            <person name="Doyle S."/>
            <person name="Anderson J.B."/>
            <person name="Grigoriev I.V."/>
            <person name="Gueldener U."/>
            <person name="Muensterkoetter M."/>
            <person name="Nagy L.G."/>
        </authorList>
    </citation>
    <scope>NUCLEOTIDE SEQUENCE [LARGE SCALE GENOMIC DNA]</scope>
    <source>
        <strain evidence="2">C18/9</strain>
    </source>
</reference>
<dbReference type="Proteomes" id="UP000219338">
    <property type="component" value="Unassembled WGS sequence"/>
</dbReference>
<dbReference type="OrthoDB" id="10388724at2759"/>
<proteinExistence type="predicted"/>
<organism evidence="1 2">
    <name type="scientific">Armillaria ostoyae</name>
    <name type="common">Armillaria root rot fungus</name>
    <dbReference type="NCBI Taxonomy" id="47428"/>
    <lineage>
        <taxon>Eukaryota</taxon>
        <taxon>Fungi</taxon>
        <taxon>Dikarya</taxon>
        <taxon>Basidiomycota</taxon>
        <taxon>Agaricomycotina</taxon>
        <taxon>Agaricomycetes</taxon>
        <taxon>Agaricomycetidae</taxon>
        <taxon>Agaricales</taxon>
        <taxon>Marasmiineae</taxon>
        <taxon>Physalacriaceae</taxon>
        <taxon>Armillaria</taxon>
    </lineage>
</organism>
<sequence>MHGTCECECNSCTVPEICVGSSDNPPTTCSREQERMNTTQLLSYESQDNFPTPVTAMQSKSSCGVFHLHYKAMVTSKASSKALYNPWKAPVIQS</sequence>
<evidence type="ECO:0000313" key="2">
    <source>
        <dbReference type="Proteomes" id="UP000219338"/>
    </source>
</evidence>
<name>A0A284QMZ9_ARMOS</name>